<dbReference type="Proteomes" id="UP000051063">
    <property type="component" value="Unassembled WGS sequence"/>
</dbReference>
<dbReference type="Gene3D" id="3.20.20.80">
    <property type="entry name" value="Glycosidases"/>
    <property type="match status" value="1"/>
</dbReference>
<evidence type="ECO:0000313" key="7">
    <source>
        <dbReference type="Proteomes" id="UP000051063"/>
    </source>
</evidence>
<proteinExistence type="predicted"/>
<dbReference type="Pfam" id="PF16116">
    <property type="entry name" value="DUF4832"/>
    <property type="match status" value="1"/>
</dbReference>
<evidence type="ECO:0000256" key="1">
    <source>
        <dbReference type="ARBA" id="ARBA00022801"/>
    </source>
</evidence>
<feature type="domain" description="DUF4832" evidence="5">
    <location>
        <begin position="228"/>
        <end position="432"/>
    </location>
</feature>
<accession>A0ABR5N4Z5</accession>
<evidence type="ECO:0000313" key="6">
    <source>
        <dbReference type="EMBL" id="KQL45654.1"/>
    </source>
</evidence>
<keyword evidence="2" id="KW-0326">Glycosidase</keyword>
<keyword evidence="1" id="KW-0378">Hydrolase</keyword>
<dbReference type="Pfam" id="PF02449">
    <property type="entry name" value="Glyco_hydro_42"/>
    <property type="match status" value="1"/>
</dbReference>
<feature type="chain" id="PRO_5045871632" evidence="3">
    <location>
        <begin position="23"/>
        <end position="459"/>
    </location>
</feature>
<keyword evidence="7" id="KW-1185">Reference proteome</keyword>
<comment type="caution">
    <text evidence="6">The sequence shown here is derived from an EMBL/GenBank/DDBJ whole genome shotgun (WGS) entry which is preliminary data.</text>
</comment>
<dbReference type="SUPFAM" id="SSF51445">
    <property type="entry name" value="(Trans)glycosidases"/>
    <property type="match status" value="1"/>
</dbReference>
<sequence>MRTNWLITFALTLLLTSLPALTEGAGKNMITYEPAPIEDVLLNPYMGLAPDSRNESYDQEPTLVYANISWRMLEPEKGDYQFEQVEKELLLDKWADKGAKFILRIIMDSPEEKTHLNIPDWLYRELNGDGEWYENSYGKGFSPNYSNPLLISYHQKLIEKLGEHYKNDSRLAFVELGSIGHWGEWHTNTSIPFPKLAITDQYVQPYLDHFPDSILMMRRPHPIAKKYRLGLFNDVFGNKEQTAEYKSWFDKGYVSWLTKERMPAMPDFWKVAPSGGEFSPSKPLKRYFSASSIDDMIAQAQSTHLSWIGPNTPAAFPAKGAQQKYLNRFLNTLGYRFVANKETHEQEVVAGSRLDVHMELANNGVAPFYFPWVLELSLADADGNIVAKTATNEDIRKWLPGKTVSTPTLEIPADLPAGEYTLCIAILDPQTEEPGIQWAMKGKREDLRYSLGKVIVHTP</sequence>
<evidence type="ECO:0000259" key="5">
    <source>
        <dbReference type="Pfam" id="PF16116"/>
    </source>
</evidence>
<feature type="signal peptide" evidence="3">
    <location>
        <begin position="1"/>
        <end position="22"/>
    </location>
</feature>
<dbReference type="RefSeq" id="WP_055744717.1">
    <property type="nucleotide sequence ID" value="NZ_LJJB01000010.1"/>
</dbReference>
<keyword evidence="3" id="KW-0732">Signal</keyword>
<evidence type="ECO:0000256" key="3">
    <source>
        <dbReference type="SAM" id="SignalP"/>
    </source>
</evidence>
<dbReference type="InterPro" id="IPR032267">
    <property type="entry name" value="DUF4832"/>
</dbReference>
<protein>
    <submittedName>
        <fullName evidence="6">Beta-galactosidase</fullName>
    </submittedName>
</protein>
<gene>
    <name evidence="6" type="ORF">AN963_11375</name>
</gene>
<name>A0ABR5N4Z5_BRECH</name>
<reference evidence="6 7" key="1">
    <citation type="submission" date="2015-09" db="EMBL/GenBank/DDBJ databases">
        <title>Genome sequencing project for genomic taxonomy and phylogenomics of Bacillus-like bacteria.</title>
        <authorList>
            <person name="Liu B."/>
            <person name="Wang J."/>
            <person name="Zhu Y."/>
            <person name="Liu G."/>
            <person name="Chen Q."/>
            <person name="Chen Z."/>
            <person name="Lan J."/>
            <person name="Che J."/>
            <person name="Ge C."/>
            <person name="Shi H."/>
            <person name="Pan Z."/>
            <person name="Liu X."/>
        </authorList>
    </citation>
    <scope>NUCLEOTIDE SEQUENCE [LARGE SCALE GENOMIC DNA]</scope>
    <source>
        <strain evidence="6 7">DSM 8552</strain>
    </source>
</reference>
<evidence type="ECO:0000256" key="2">
    <source>
        <dbReference type="ARBA" id="ARBA00023295"/>
    </source>
</evidence>
<evidence type="ECO:0000259" key="4">
    <source>
        <dbReference type="Pfam" id="PF02449"/>
    </source>
</evidence>
<dbReference type="InterPro" id="IPR013529">
    <property type="entry name" value="Glyco_hydro_42_N"/>
</dbReference>
<organism evidence="6 7">
    <name type="scientific">Brevibacillus choshinensis</name>
    <dbReference type="NCBI Taxonomy" id="54911"/>
    <lineage>
        <taxon>Bacteria</taxon>
        <taxon>Bacillati</taxon>
        <taxon>Bacillota</taxon>
        <taxon>Bacilli</taxon>
        <taxon>Bacillales</taxon>
        <taxon>Paenibacillaceae</taxon>
        <taxon>Brevibacillus</taxon>
    </lineage>
</organism>
<dbReference type="EMBL" id="LJJB01000010">
    <property type="protein sequence ID" value="KQL45654.1"/>
    <property type="molecule type" value="Genomic_DNA"/>
</dbReference>
<dbReference type="InterPro" id="IPR017853">
    <property type="entry name" value="GH"/>
</dbReference>
<feature type="domain" description="Glycoside hydrolase family 42 N-terminal" evidence="4">
    <location>
        <begin position="66"/>
        <end position="174"/>
    </location>
</feature>